<reference evidence="1" key="1">
    <citation type="submission" date="2018-05" db="EMBL/GenBank/DDBJ databases">
        <authorList>
            <person name="Lanie J.A."/>
            <person name="Ng W.-L."/>
            <person name="Kazmierczak K.M."/>
            <person name="Andrzejewski T.M."/>
            <person name="Davidsen T.M."/>
            <person name="Wayne K.J."/>
            <person name="Tettelin H."/>
            <person name="Glass J.I."/>
            <person name="Rusch D."/>
            <person name="Podicherti R."/>
            <person name="Tsui H.-C.T."/>
            <person name="Winkler M.E."/>
        </authorList>
    </citation>
    <scope>NUCLEOTIDE SEQUENCE</scope>
</reference>
<proteinExistence type="predicted"/>
<dbReference type="AlphaFoldDB" id="A0A382QN23"/>
<dbReference type="EMBL" id="UINC01115253">
    <property type="protein sequence ID" value="SVC86142.1"/>
    <property type="molecule type" value="Genomic_DNA"/>
</dbReference>
<gene>
    <name evidence="1" type="ORF">METZ01_LOCUS338996</name>
</gene>
<sequence>MESGLTDILPDIQVCSFVFETRYKSQIIAGPGCHLLGQVVLLLSAQPA</sequence>
<accession>A0A382QN23</accession>
<name>A0A382QN23_9ZZZZ</name>
<organism evidence="1">
    <name type="scientific">marine metagenome</name>
    <dbReference type="NCBI Taxonomy" id="408172"/>
    <lineage>
        <taxon>unclassified sequences</taxon>
        <taxon>metagenomes</taxon>
        <taxon>ecological metagenomes</taxon>
    </lineage>
</organism>
<evidence type="ECO:0000313" key="1">
    <source>
        <dbReference type="EMBL" id="SVC86142.1"/>
    </source>
</evidence>
<protein>
    <submittedName>
        <fullName evidence="1">Uncharacterized protein</fullName>
    </submittedName>
</protein>